<organism evidence="2 3">
    <name type="scientific">Phytoactinopolyspora halotolerans</name>
    <dbReference type="NCBI Taxonomy" id="1981512"/>
    <lineage>
        <taxon>Bacteria</taxon>
        <taxon>Bacillati</taxon>
        <taxon>Actinomycetota</taxon>
        <taxon>Actinomycetes</taxon>
        <taxon>Jiangellales</taxon>
        <taxon>Jiangellaceae</taxon>
        <taxon>Phytoactinopolyspora</taxon>
    </lineage>
</organism>
<reference evidence="2 3" key="1">
    <citation type="submission" date="2020-02" db="EMBL/GenBank/DDBJ databases">
        <authorList>
            <person name="Li X.-J."/>
            <person name="Han X.-M."/>
        </authorList>
    </citation>
    <scope>NUCLEOTIDE SEQUENCE [LARGE SCALE GENOMIC DNA]</scope>
    <source>
        <strain evidence="2 3">CCTCC AB 2017055</strain>
    </source>
</reference>
<dbReference type="AlphaFoldDB" id="A0A6L9SFQ2"/>
<name>A0A6L9SFQ2_9ACTN</name>
<evidence type="ECO:0000313" key="2">
    <source>
        <dbReference type="EMBL" id="NEE04215.1"/>
    </source>
</evidence>
<evidence type="ECO:0000313" key="3">
    <source>
        <dbReference type="Proteomes" id="UP000475214"/>
    </source>
</evidence>
<keyword evidence="1" id="KW-0812">Transmembrane</keyword>
<feature type="transmembrane region" description="Helical" evidence="1">
    <location>
        <begin position="21"/>
        <end position="39"/>
    </location>
</feature>
<evidence type="ECO:0000256" key="1">
    <source>
        <dbReference type="SAM" id="Phobius"/>
    </source>
</evidence>
<comment type="caution">
    <text evidence="2">The sequence shown here is derived from an EMBL/GenBank/DDBJ whole genome shotgun (WGS) entry which is preliminary data.</text>
</comment>
<protein>
    <submittedName>
        <fullName evidence="2">Uncharacterized protein</fullName>
    </submittedName>
</protein>
<proteinExistence type="predicted"/>
<gene>
    <name evidence="2" type="ORF">G1H10_28995</name>
</gene>
<keyword evidence="1" id="KW-1133">Transmembrane helix</keyword>
<dbReference type="RefSeq" id="WP_163744551.1">
    <property type="nucleotide sequence ID" value="NZ_JAAGOA010000030.1"/>
</dbReference>
<sequence>MRTGSERRSIGAMLRATRFSPATGAASIVALGLGGWVLLSADGGAGSGSGVVGAVVAVILGATGMVLGGLAHLALIRSKK</sequence>
<dbReference type="InterPro" id="IPR045770">
    <property type="entry name" value="DUF6223"/>
</dbReference>
<feature type="transmembrane region" description="Helical" evidence="1">
    <location>
        <begin position="51"/>
        <end position="76"/>
    </location>
</feature>
<keyword evidence="1" id="KW-0472">Membrane</keyword>
<accession>A0A6L9SFQ2</accession>
<dbReference type="Pfam" id="PF19733">
    <property type="entry name" value="DUF6223"/>
    <property type="match status" value="1"/>
</dbReference>
<keyword evidence="3" id="KW-1185">Reference proteome</keyword>
<dbReference type="EMBL" id="JAAGOA010000030">
    <property type="protein sequence ID" value="NEE04215.1"/>
    <property type="molecule type" value="Genomic_DNA"/>
</dbReference>
<dbReference type="Proteomes" id="UP000475214">
    <property type="component" value="Unassembled WGS sequence"/>
</dbReference>